<dbReference type="AlphaFoldDB" id="A0A1Y1QQX4"/>
<evidence type="ECO:0000313" key="2">
    <source>
        <dbReference type="EMBL" id="OQX11702.1"/>
    </source>
</evidence>
<evidence type="ECO:0000259" key="1">
    <source>
        <dbReference type="Pfam" id="PF07929"/>
    </source>
</evidence>
<dbReference type="Proteomes" id="UP000192491">
    <property type="component" value="Unassembled WGS sequence"/>
</dbReference>
<sequence>MKEIYTLLIELEDSPCNDWKAFPVWKRTVEITAATMLDDLHICIQNVIDFGNDHPYEFYTAKKVRSKKQRQFTSEGVTEEEDRAFWQENFPDKEYGTTPSWIKKPWIREEPLDTPLNQLFPLLTGHYLFYLFDYGDDWRFKIRKTNRKQQFALEGVAYPRVVEGEGENPPQYPIWE</sequence>
<reference evidence="2 3" key="1">
    <citation type="submission" date="2017-01" db="EMBL/GenBank/DDBJ databases">
        <title>Novel large sulfur bacteria in the metagenomes of groundwater-fed chemosynthetic microbial mats in the Lake Huron basin.</title>
        <authorList>
            <person name="Sharrar A.M."/>
            <person name="Flood B.E."/>
            <person name="Bailey J.V."/>
            <person name="Jones D.S."/>
            <person name="Biddanda B."/>
            <person name="Ruberg S.A."/>
            <person name="Marcus D.N."/>
            <person name="Dick G.J."/>
        </authorList>
    </citation>
    <scope>NUCLEOTIDE SEQUENCE [LARGE SCALE GENOMIC DNA]</scope>
    <source>
        <strain evidence="2">A8</strain>
    </source>
</reference>
<dbReference type="InterPro" id="IPR024047">
    <property type="entry name" value="MM3350-like_sf"/>
</dbReference>
<dbReference type="InterPro" id="IPR012912">
    <property type="entry name" value="Plasmid_pRiA4b_Orf3-like"/>
</dbReference>
<protein>
    <recommendedName>
        <fullName evidence="1">Plasmid pRiA4b Orf3-like domain-containing protein</fullName>
    </recommendedName>
</protein>
<proteinExistence type="predicted"/>
<gene>
    <name evidence="2" type="ORF">BWK73_16840</name>
</gene>
<feature type="domain" description="Plasmid pRiA4b Orf3-like" evidence="1">
    <location>
        <begin position="22"/>
        <end position="170"/>
    </location>
</feature>
<organism evidence="2 3">
    <name type="scientific">Thiothrix lacustris</name>
    <dbReference type="NCBI Taxonomy" id="525917"/>
    <lineage>
        <taxon>Bacteria</taxon>
        <taxon>Pseudomonadati</taxon>
        <taxon>Pseudomonadota</taxon>
        <taxon>Gammaproteobacteria</taxon>
        <taxon>Thiotrichales</taxon>
        <taxon>Thiotrichaceae</taxon>
        <taxon>Thiothrix</taxon>
    </lineage>
</organism>
<dbReference type="SUPFAM" id="SSF159941">
    <property type="entry name" value="MM3350-like"/>
    <property type="match status" value="1"/>
</dbReference>
<accession>A0A1Y1QQX4</accession>
<dbReference type="Pfam" id="PF07929">
    <property type="entry name" value="PRiA4_ORF3"/>
    <property type="match status" value="1"/>
</dbReference>
<dbReference type="Gene3D" id="3.10.290.30">
    <property type="entry name" value="MM3350-like"/>
    <property type="match status" value="1"/>
</dbReference>
<dbReference type="EMBL" id="MTEJ01000082">
    <property type="protein sequence ID" value="OQX11702.1"/>
    <property type="molecule type" value="Genomic_DNA"/>
</dbReference>
<evidence type="ECO:0000313" key="3">
    <source>
        <dbReference type="Proteomes" id="UP000192491"/>
    </source>
</evidence>
<comment type="caution">
    <text evidence="2">The sequence shown here is derived from an EMBL/GenBank/DDBJ whole genome shotgun (WGS) entry which is preliminary data.</text>
</comment>
<name>A0A1Y1QQX4_9GAMM</name>